<sequence length="149" mass="16150">MRKAASTLLTQQLRQQQRNTLLKQILRNKSSSAAAISRFGNEGHSSSSSRSRMTNQYLAAAGAATLLSAGFIDQTTDCCGIAGVVGIKGNNDAREFLLEGLTVLKNRGYDSAGLATMPEKGGKMVRFFSFRMDHFFSFLHATFCVFLGG</sequence>
<evidence type="ECO:0000259" key="1">
    <source>
        <dbReference type="PROSITE" id="PS51278"/>
    </source>
</evidence>
<dbReference type="AlphaFoldDB" id="A0A7S4VW56"/>
<gene>
    <name evidence="2" type="ORF">DBRI00130_LOCUS14567</name>
</gene>
<dbReference type="EMBL" id="HBNS01018233">
    <property type="protein sequence ID" value="CAE4606514.1"/>
    <property type="molecule type" value="Transcribed_RNA"/>
</dbReference>
<proteinExistence type="predicted"/>
<reference evidence="2" key="1">
    <citation type="submission" date="2021-01" db="EMBL/GenBank/DDBJ databases">
        <authorList>
            <person name="Corre E."/>
            <person name="Pelletier E."/>
            <person name="Niang G."/>
            <person name="Scheremetjew M."/>
            <person name="Finn R."/>
            <person name="Kale V."/>
            <person name="Holt S."/>
            <person name="Cochrane G."/>
            <person name="Meng A."/>
            <person name="Brown T."/>
            <person name="Cohen L."/>
        </authorList>
    </citation>
    <scope>NUCLEOTIDE SEQUENCE</scope>
    <source>
        <strain evidence="2">GSO104</strain>
    </source>
</reference>
<protein>
    <recommendedName>
        <fullName evidence="1">Glutamine amidotransferase type-2 domain-containing protein</fullName>
    </recommendedName>
</protein>
<dbReference type="InterPro" id="IPR017932">
    <property type="entry name" value="GATase_2_dom"/>
</dbReference>
<feature type="domain" description="Glutamine amidotransferase type-2" evidence="1">
    <location>
        <begin position="79"/>
        <end position="149"/>
    </location>
</feature>
<dbReference type="InterPro" id="IPR029055">
    <property type="entry name" value="Ntn_hydrolases_N"/>
</dbReference>
<dbReference type="PROSITE" id="PS51278">
    <property type="entry name" value="GATASE_TYPE_2"/>
    <property type="match status" value="1"/>
</dbReference>
<dbReference type="Gene3D" id="3.60.20.10">
    <property type="entry name" value="Glutamine Phosphoribosylpyrophosphate, subunit 1, domain 1"/>
    <property type="match status" value="1"/>
</dbReference>
<accession>A0A7S4VW56</accession>
<name>A0A7S4VW56_9STRA</name>
<dbReference type="SUPFAM" id="SSF56235">
    <property type="entry name" value="N-terminal nucleophile aminohydrolases (Ntn hydrolases)"/>
    <property type="match status" value="1"/>
</dbReference>
<organism evidence="2">
    <name type="scientific">Ditylum brightwellii</name>
    <dbReference type="NCBI Taxonomy" id="49249"/>
    <lineage>
        <taxon>Eukaryota</taxon>
        <taxon>Sar</taxon>
        <taxon>Stramenopiles</taxon>
        <taxon>Ochrophyta</taxon>
        <taxon>Bacillariophyta</taxon>
        <taxon>Mediophyceae</taxon>
        <taxon>Lithodesmiophycidae</taxon>
        <taxon>Lithodesmiales</taxon>
        <taxon>Lithodesmiaceae</taxon>
        <taxon>Ditylum</taxon>
    </lineage>
</organism>
<evidence type="ECO:0000313" key="2">
    <source>
        <dbReference type="EMBL" id="CAE4606514.1"/>
    </source>
</evidence>